<comment type="caution">
    <text evidence="1">The sequence shown here is derived from an EMBL/GenBank/DDBJ whole genome shotgun (WGS) entry which is preliminary data.</text>
</comment>
<name>A0A4Z2I2U5_9TELE</name>
<accession>A0A4Z2I2U5</accession>
<sequence>MEEGVVDFGVNRPVRFLTMSEISINAFSRRSGDEDCEKSLKDGLLLFTLPLFGVEAPHVQSNAGPGGIRDQSLDYSADNVYTEANWHTPTVSSQLQDNYHTGFCITSCRQRNRLRSTLSKRLESIVKTEEFKYEAQTMRQGREGMK</sequence>
<dbReference type="AlphaFoldDB" id="A0A4Z2I2U5"/>
<dbReference type="Proteomes" id="UP000314294">
    <property type="component" value="Unassembled WGS sequence"/>
</dbReference>
<keyword evidence="2" id="KW-1185">Reference proteome</keyword>
<protein>
    <submittedName>
        <fullName evidence="1">Uncharacterized protein</fullName>
    </submittedName>
</protein>
<proteinExistence type="predicted"/>
<evidence type="ECO:0000313" key="1">
    <source>
        <dbReference type="EMBL" id="TNN72307.1"/>
    </source>
</evidence>
<gene>
    <name evidence="1" type="ORF">EYF80_017459</name>
</gene>
<evidence type="ECO:0000313" key="2">
    <source>
        <dbReference type="Proteomes" id="UP000314294"/>
    </source>
</evidence>
<dbReference type="EMBL" id="SRLO01000139">
    <property type="protein sequence ID" value="TNN72307.1"/>
    <property type="molecule type" value="Genomic_DNA"/>
</dbReference>
<reference evidence="1 2" key="1">
    <citation type="submission" date="2019-03" db="EMBL/GenBank/DDBJ databases">
        <title>First draft genome of Liparis tanakae, snailfish: a comprehensive survey of snailfish specific genes.</title>
        <authorList>
            <person name="Kim W."/>
            <person name="Song I."/>
            <person name="Jeong J.-H."/>
            <person name="Kim D."/>
            <person name="Kim S."/>
            <person name="Ryu S."/>
            <person name="Song J.Y."/>
            <person name="Lee S.K."/>
        </authorList>
    </citation>
    <scope>NUCLEOTIDE SEQUENCE [LARGE SCALE GENOMIC DNA]</scope>
    <source>
        <tissue evidence="1">Muscle</tissue>
    </source>
</reference>
<organism evidence="1 2">
    <name type="scientific">Liparis tanakae</name>
    <name type="common">Tanaka's snailfish</name>
    <dbReference type="NCBI Taxonomy" id="230148"/>
    <lineage>
        <taxon>Eukaryota</taxon>
        <taxon>Metazoa</taxon>
        <taxon>Chordata</taxon>
        <taxon>Craniata</taxon>
        <taxon>Vertebrata</taxon>
        <taxon>Euteleostomi</taxon>
        <taxon>Actinopterygii</taxon>
        <taxon>Neopterygii</taxon>
        <taxon>Teleostei</taxon>
        <taxon>Neoteleostei</taxon>
        <taxon>Acanthomorphata</taxon>
        <taxon>Eupercaria</taxon>
        <taxon>Perciformes</taxon>
        <taxon>Cottioidei</taxon>
        <taxon>Cottales</taxon>
        <taxon>Liparidae</taxon>
        <taxon>Liparis</taxon>
    </lineage>
</organism>